<dbReference type="PANTHER" id="PTHR33670">
    <property type="entry name" value="SPLICING FACTOR, PROLINE- AND GLUTAMINE-RICH-LIKE"/>
    <property type="match status" value="1"/>
</dbReference>
<dbReference type="Pfam" id="PF15365">
    <property type="entry name" value="PNRC"/>
    <property type="match status" value="1"/>
</dbReference>
<sequence>MGTEVLRPQDCLVERFRVYPAGFCCRRYFSGHGNLIANTKQQHGGDYYKKAVVRPERAEQKKKFYGNGMYKKSWSSEDLKSRHTATLAGGSANCSGGTGISMGKVTILRRGESVDSLTKMKSKAKSQQDQTPVDNLAIRGTPAIIPKQIRLAPPVEAVDMYAGSAFSMSPSPRALPLPSFFNKKKKQEDDGYAKLFEYSATRDLRRLLRLE</sequence>
<gene>
    <name evidence="1" type="ORF">OLEA9_A099122</name>
</gene>
<evidence type="ECO:0000313" key="2">
    <source>
        <dbReference type="Proteomes" id="UP000594638"/>
    </source>
</evidence>
<dbReference type="EMBL" id="CACTIH010009133">
    <property type="protein sequence ID" value="CAA3025450.1"/>
    <property type="molecule type" value="Genomic_DNA"/>
</dbReference>
<keyword evidence="2" id="KW-1185">Reference proteome</keyword>
<organism evidence="1 2">
    <name type="scientific">Olea europaea subsp. europaea</name>
    <dbReference type="NCBI Taxonomy" id="158383"/>
    <lineage>
        <taxon>Eukaryota</taxon>
        <taxon>Viridiplantae</taxon>
        <taxon>Streptophyta</taxon>
        <taxon>Embryophyta</taxon>
        <taxon>Tracheophyta</taxon>
        <taxon>Spermatophyta</taxon>
        <taxon>Magnoliopsida</taxon>
        <taxon>eudicotyledons</taxon>
        <taxon>Gunneridae</taxon>
        <taxon>Pentapetalae</taxon>
        <taxon>asterids</taxon>
        <taxon>lamiids</taxon>
        <taxon>Lamiales</taxon>
        <taxon>Oleaceae</taxon>
        <taxon>Oleeae</taxon>
        <taxon>Olea</taxon>
    </lineage>
</organism>
<dbReference type="Gramene" id="OE9A099122T1">
    <property type="protein sequence ID" value="OE9A099122C1"/>
    <property type="gene ID" value="OE9A099122"/>
</dbReference>
<evidence type="ECO:0000313" key="1">
    <source>
        <dbReference type="EMBL" id="CAA3025450.1"/>
    </source>
</evidence>
<proteinExistence type="predicted"/>
<protein>
    <submittedName>
        <fullName evidence="1">Uncharacterized protein</fullName>
    </submittedName>
</protein>
<dbReference type="Proteomes" id="UP000594638">
    <property type="component" value="Unassembled WGS sequence"/>
</dbReference>
<name>A0A8S0UXL4_OLEEU</name>
<dbReference type="InterPro" id="IPR028322">
    <property type="entry name" value="PNRC-like_rgn"/>
</dbReference>
<dbReference type="AlphaFoldDB" id="A0A8S0UXL4"/>
<accession>A0A8S0UXL4</accession>
<dbReference type="OrthoDB" id="770116at2759"/>
<reference evidence="1 2" key="1">
    <citation type="submission" date="2019-12" db="EMBL/GenBank/DDBJ databases">
        <authorList>
            <person name="Alioto T."/>
            <person name="Alioto T."/>
            <person name="Gomez Garrido J."/>
        </authorList>
    </citation>
    <scope>NUCLEOTIDE SEQUENCE [LARGE SCALE GENOMIC DNA]</scope>
</reference>
<comment type="caution">
    <text evidence="1">The sequence shown here is derived from an EMBL/GenBank/DDBJ whole genome shotgun (WGS) entry which is preliminary data.</text>
</comment>
<dbReference type="GO" id="GO:0016071">
    <property type="term" value="P:mRNA metabolic process"/>
    <property type="evidence" value="ECO:0007669"/>
    <property type="project" value="UniProtKB-ARBA"/>
</dbReference>
<dbReference type="PANTHER" id="PTHR33670:SF1">
    <property type="entry name" value="OS09G0416300 PROTEIN"/>
    <property type="match status" value="1"/>
</dbReference>